<dbReference type="AlphaFoldDB" id="A0A2U1P0T9"/>
<keyword evidence="2" id="KW-1185">Reference proteome</keyword>
<dbReference type="Proteomes" id="UP000245207">
    <property type="component" value="Unassembled WGS sequence"/>
</dbReference>
<evidence type="ECO:0000313" key="1">
    <source>
        <dbReference type="EMBL" id="PWA79369.1"/>
    </source>
</evidence>
<gene>
    <name evidence="1" type="ORF">CTI12_AA205700</name>
</gene>
<evidence type="ECO:0000313" key="2">
    <source>
        <dbReference type="Proteomes" id="UP000245207"/>
    </source>
</evidence>
<proteinExistence type="predicted"/>
<organism evidence="1 2">
    <name type="scientific">Artemisia annua</name>
    <name type="common">Sweet wormwood</name>
    <dbReference type="NCBI Taxonomy" id="35608"/>
    <lineage>
        <taxon>Eukaryota</taxon>
        <taxon>Viridiplantae</taxon>
        <taxon>Streptophyta</taxon>
        <taxon>Embryophyta</taxon>
        <taxon>Tracheophyta</taxon>
        <taxon>Spermatophyta</taxon>
        <taxon>Magnoliopsida</taxon>
        <taxon>eudicotyledons</taxon>
        <taxon>Gunneridae</taxon>
        <taxon>Pentapetalae</taxon>
        <taxon>asterids</taxon>
        <taxon>campanulids</taxon>
        <taxon>Asterales</taxon>
        <taxon>Asteraceae</taxon>
        <taxon>Asteroideae</taxon>
        <taxon>Anthemideae</taxon>
        <taxon>Artemisiinae</taxon>
        <taxon>Artemisia</taxon>
    </lineage>
</organism>
<comment type="caution">
    <text evidence="1">The sequence shown here is derived from an EMBL/GenBank/DDBJ whole genome shotgun (WGS) entry which is preliminary data.</text>
</comment>
<sequence length="77" mass="8791">MSSFSCIAVLCDGFKTEELPKAVKIEKADRLGRCAWDAFYPRVTYEAYVAESYKRKFQGRVGANSSHTECLKMYQPL</sequence>
<reference evidence="1 2" key="1">
    <citation type="journal article" date="2018" name="Mol. Plant">
        <title>The genome of Artemisia annua provides insight into the evolution of Asteraceae family and artemisinin biosynthesis.</title>
        <authorList>
            <person name="Shen Q."/>
            <person name="Zhang L."/>
            <person name="Liao Z."/>
            <person name="Wang S."/>
            <person name="Yan T."/>
            <person name="Shi P."/>
            <person name="Liu M."/>
            <person name="Fu X."/>
            <person name="Pan Q."/>
            <person name="Wang Y."/>
            <person name="Lv Z."/>
            <person name="Lu X."/>
            <person name="Zhang F."/>
            <person name="Jiang W."/>
            <person name="Ma Y."/>
            <person name="Chen M."/>
            <person name="Hao X."/>
            <person name="Li L."/>
            <person name="Tang Y."/>
            <person name="Lv G."/>
            <person name="Zhou Y."/>
            <person name="Sun X."/>
            <person name="Brodelius P.E."/>
            <person name="Rose J.K.C."/>
            <person name="Tang K."/>
        </authorList>
    </citation>
    <scope>NUCLEOTIDE SEQUENCE [LARGE SCALE GENOMIC DNA]</scope>
    <source>
        <strain evidence="2">cv. Huhao1</strain>
        <tissue evidence="1">Leaf</tissue>
    </source>
</reference>
<dbReference type="EMBL" id="PKPP01001864">
    <property type="protein sequence ID" value="PWA79369.1"/>
    <property type="molecule type" value="Genomic_DNA"/>
</dbReference>
<accession>A0A2U1P0T9</accession>
<name>A0A2U1P0T9_ARTAN</name>
<protein>
    <submittedName>
        <fullName evidence="1">Uncharacterized protein</fullName>
    </submittedName>
</protein>